<dbReference type="GO" id="GO:0016491">
    <property type="term" value="F:oxidoreductase activity"/>
    <property type="evidence" value="ECO:0007669"/>
    <property type="project" value="TreeGrafter"/>
</dbReference>
<dbReference type="SUPFAM" id="SSF48371">
    <property type="entry name" value="ARM repeat"/>
    <property type="match status" value="1"/>
</dbReference>
<evidence type="ECO:0008006" key="3">
    <source>
        <dbReference type="Google" id="ProtNLM"/>
    </source>
</evidence>
<protein>
    <recommendedName>
        <fullName evidence="3">HEAT repeat domain-containing protein</fullName>
    </recommendedName>
</protein>
<dbReference type="InterPro" id="IPR004155">
    <property type="entry name" value="PBS_lyase_HEAT"/>
</dbReference>
<dbReference type="Proteomes" id="UP000218113">
    <property type="component" value="Unassembled WGS sequence"/>
</dbReference>
<organism evidence="1 2">
    <name type="scientific">SAR324 cluster bacterium</name>
    <dbReference type="NCBI Taxonomy" id="2024889"/>
    <lineage>
        <taxon>Bacteria</taxon>
        <taxon>Deltaproteobacteria</taxon>
        <taxon>SAR324 cluster</taxon>
    </lineage>
</organism>
<dbReference type="AlphaFoldDB" id="A0A2A4TA68"/>
<dbReference type="PANTHER" id="PTHR12697">
    <property type="entry name" value="PBS LYASE HEAT-LIKE PROTEIN"/>
    <property type="match status" value="1"/>
</dbReference>
<dbReference type="Pfam" id="PF13646">
    <property type="entry name" value="HEAT_2"/>
    <property type="match status" value="3"/>
</dbReference>
<gene>
    <name evidence="1" type="ORF">COB67_01635</name>
</gene>
<reference evidence="2" key="1">
    <citation type="submission" date="2017-08" db="EMBL/GenBank/DDBJ databases">
        <title>A dynamic microbial community with high functional redundancy inhabits the cold, oxic subseafloor aquifer.</title>
        <authorList>
            <person name="Tully B.J."/>
            <person name="Wheat C.G."/>
            <person name="Glazer B.T."/>
            <person name="Huber J.A."/>
        </authorList>
    </citation>
    <scope>NUCLEOTIDE SEQUENCE [LARGE SCALE GENOMIC DNA]</scope>
</reference>
<comment type="caution">
    <text evidence="1">The sequence shown here is derived from an EMBL/GenBank/DDBJ whole genome shotgun (WGS) entry which is preliminary data.</text>
</comment>
<dbReference type="EMBL" id="NVSR01000004">
    <property type="protein sequence ID" value="PCI30510.1"/>
    <property type="molecule type" value="Genomic_DNA"/>
</dbReference>
<evidence type="ECO:0000313" key="1">
    <source>
        <dbReference type="EMBL" id="PCI30510.1"/>
    </source>
</evidence>
<sequence length="643" mass="70310">MEETNGQANREELDQLLRDLAEGDETTRKYAAEDLGYGGYLEAIPNLIQGLVDPSISVAETCVSALVRLGTSQVAEMVAQCLSSEDVRLRNYAVEILSLLGTTAIEVLETQLQSEDRDVRKFSVDILLEIGSDRSLEPLIIALDDTDINIAATAADGIGKVGREEHLAVLRKYLDSEVWMKCAVIRGMGCIGGPEAVEAILPSLRDEDMMVKISAIQSLGYICNISALSGLLYLLGDESLSLFGGETINAIFGIMQAYPDENYGEIINEALLVPILSLAEKAESQIRLQAIEILLYFGFESVVGRLVNLTADPKTTIVEAAVRSIIAIDPSDITPFQEILSESSTASITQKAASLRILGGLSSQKGQGLLIDFLDPAGEELTCTALQALPTGFSPLPLEKLKALFQSEVSKVREYAAETMGRLGAEDFCECLIAQLGDEDPDVQEQVDNALIEIGTANENSLIRPYLDAISPMERKMAFQYYGSHHPERISEKFINGLQDVNEDIRIIAIKVLGNLSLLTFKMIHDALKDTDENVCIQAARSLGTFPRSQSLVEQITQVLTQSDDERIKVELLQILSELGDLDVINSVLPLLEDESTWVQIEAVEALKILGDVSVVPILKKLLDSDNDELVETIENAIEELEY</sequence>
<dbReference type="InterPro" id="IPR011989">
    <property type="entry name" value="ARM-like"/>
</dbReference>
<dbReference type="PANTHER" id="PTHR12697:SF5">
    <property type="entry name" value="DEOXYHYPUSINE HYDROXYLASE"/>
    <property type="match status" value="1"/>
</dbReference>
<evidence type="ECO:0000313" key="2">
    <source>
        <dbReference type="Proteomes" id="UP000218113"/>
    </source>
</evidence>
<name>A0A2A4TA68_9DELT</name>
<accession>A0A2A4TA68</accession>
<proteinExistence type="predicted"/>
<dbReference type="SMART" id="SM00567">
    <property type="entry name" value="EZ_HEAT"/>
    <property type="match status" value="9"/>
</dbReference>
<dbReference type="InterPro" id="IPR016024">
    <property type="entry name" value="ARM-type_fold"/>
</dbReference>
<dbReference type="Gene3D" id="1.25.10.10">
    <property type="entry name" value="Leucine-rich Repeat Variant"/>
    <property type="match status" value="4"/>
</dbReference>